<keyword evidence="2" id="KW-1185">Reference proteome</keyword>
<dbReference type="EMBL" id="JAOYFB010000003">
    <property type="protein sequence ID" value="KAK4009533.1"/>
    <property type="molecule type" value="Genomic_DNA"/>
</dbReference>
<protein>
    <submittedName>
        <fullName evidence="1">Uncharacterized protein</fullName>
    </submittedName>
</protein>
<proteinExistence type="predicted"/>
<organism evidence="1 2">
    <name type="scientific">Daphnia magna</name>
    <dbReference type="NCBI Taxonomy" id="35525"/>
    <lineage>
        <taxon>Eukaryota</taxon>
        <taxon>Metazoa</taxon>
        <taxon>Ecdysozoa</taxon>
        <taxon>Arthropoda</taxon>
        <taxon>Crustacea</taxon>
        <taxon>Branchiopoda</taxon>
        <taxon>Diplostraca</taxon>
        <taxon>Cladocera</taxon>
        <taxon>Anomopoda</taxon>
        <taxon>Daphniidae</taxon>
        <taxon>Daphnia</taxon>
    </lineage>
</organism>
<reference evidence="1 2" key="1">
    <citation type="journal article" date="2023" name="Nucleic Acids Res.">
        <title>The hologenome of Daphnia magna reveals possible DNA methylation and microbiome-mediated evolution of the host genome.</title>
        <authorList>
            <person name="Chaturvedi A."/>
            <person name="Li X."/>
            <person name="Dhandapani V."/>
            <person name="Marshall H."/>
            <person name="Kissane S."/>
            <person name="Cuenca-Cambronero M."/>
            <person name="Asole G."/>
            <person name="Calvet F."/>
            <person name="Ruiz-Romero M."/>
            <person name="Marangio P."/>
            <person name="Guigo R."/>
            <person name="Rago D."/>
            <person name="Mirbahai L."/>
            <person name="Eastwood N."/>
            <person name="Colbourne J.K."/>
            <person name="Zhou J."/>
            <person name="Mallon E."/>
            <person name="Orsini L."/>
        </authorList>
    </citation>
    <scope>NUCLEOTIDE SEQUENCE [LARGE SCALE GENOMIC DNA]</scope>
    <source>
        <strain evidence="1">LRV0_1</strain>
    </source>
</reference>
<dbReference type="Proteomes" id="UP001234178">
    <property type="component" value="Unassembled WGS sequence"/>
</dbReference>
<comment type="caution">
    <text evidence="1">The sequence shown here is derived from an EMBL/GenBank/DDBJ whole genome shotgun (WGS) entry which is preliminary data.</text>
</comment>
<evidence type="ECO:0000313" key="2">
    <source>
        <dbReference type="Proteomes" id="UP001234178"/>
    </source>
</evidence>
<sequence length="99" mass="11474">MLQSVEIDLGTVIDLYDSLGEFLESARSNFELYEEEGNKLANIQTYADEEKRKRTRRHSAEDTVFSGSSKMRADVYEIFDRLTSELVRRKEACTSMHSK</sequence>
<accession>A0ABQ9Z9G9</accession>
<name>A0ABQ9Z9G9_9CRUS</name>
<gene>
    <name evidence="1" type="ORF">OUZ56_018667</name>
</gene>
<evidence type="ECO:0000313" key="1">
    <source>
        <dbReference type="EMBL" id="KAK4009533.1"/>
    </source>
</evidence>